<evidence type="ECO:0000259" key="7">
    <source>
        <dbReference type="Pfam" id="PF02826"/>
    </source>
</evidence>
<dbReference type="FunFam" id="3.40.50.720:FF:000041">
    <property type="entry name" value="D-3-phosphoglycerate dehydrogenase"/>
    <property type="match status" value="1"/>
</dbReference>
<dbReference type="EMBL" id="UFUW01000001">
    <property type="protein sequence ID" value="SUX25768.1"/>
    <property type="molecule type" value="Genomic_DNA"/>
</dbReference>
<evidence type="ECO:0000256" key="3">
    <source>
        <dbReference type="ARBA" id="ARBA00023002"/>
    </source>
</evidence>
<dbReference type="PROSITE" id="PS00065">
    <property type="entry name" value="D_2_HYDROXYACID_DH_1"/>
    <property type="match status" value="1"/>
</dbReference>
<dbReference type="InterPro" id="IPR036291">
    <property type="entry name" value="NAD(P)-bd_dom_sf"/>
</dbReference>
<dbReference type="InterPro" id="IPR029753">
    <property type="entry name" value="D-isomer_DH_CS"/>
</dbReference>
<dbReference type="PANTHER" id="PTHR42789:SF1">
    <property type="entry name" value="D-ISOMER SPECIFIC 2-HYDROXYACID DEHYDROGENASE FAMILY PROTEIN (AFU_ORTHOLOGUE AFUA_6G10090)"/>
    <property type="match status" value="1"/>
</dbReference>
<dbReference type="InterPro" id="IPR050857">
    <property type="entry name" value="D-2-hydroxyacid_DH"/>
</dbReference>
<feature type="domain" description="D-isomer specific 2-hydroxyacid dehydrogenase NAD-binding" evidence="7">
    <location>
        <begin position="107"/>
        <end position="279"/>
    </location>
</feature>
<evidence type="ECO:0000256" key="1">
    <source>
        <dbReference type="ARBA" id="ARBA00005854"/>
    </source>
</evidence>
<feature type="domain" description="D-isomer specific 2-hydroxyacid dehydrogenase catalytic" evidence="6">
    <location>
        <begin position="32"/>
        <end position="311"/>
    </location>
</feature>
<dbReference type="GO" id="GO:0051287">
    <property type="term" value="F:NAD binding"/>
    <property type="evidence" value="ECO:0007669"/>
    <property type="project" value="InterPro"/>
</dbReference>
<evidence type="ECO:0000256" key="2">
    <source>
        <dbReference type="ARBA" id="ARBA00022605"/>
    </source>
</evidence>
<evidence type="ECO:0000259" key="6">
    <source>
        <dbReference type="Pfam" id="PF00389"/>
    </source>
</evidence>
<dbReference type="GO" id="GO:0004617">
    <property type="term" value="F:phosphoglycerate dehydrogenase activity"/>
    <property type="evidence" value="ECO:0007669"/>
    <property type="project" value="UniProtKB-EC"/>
</dbReference>
<name>A0A381EFI2_9GAMM</name>
<dbReference type="SUPFAM" id="SSF52283">
    <property type="entry name" value="Formate/glycerate dehydrogenase catalytic domain-like"/>
    <property type="match status" value="1"/>
</dbReference>
<evidence type="ECO:0000256" key="5">
    <source>
        <dbReference type="RuleBase" id="RU003719"/>
    </source>
</evidence>
<dbReference type="Pfam" id="PF02826">
    <property type="entry name" value="2-Hacid_dh_C"/>
    <property type="match status" value="1"/>
</dbReference>
<dbReference type="GO" id="GO:0047545">
    <property type="term" value="F:(S)-2-hydroxyglutarate dehydrogenase activity"/>
    <property type="evidence" value="ECO:0007669"/>
    <property type="project" value="UniProtKB-ARBA"/>
</dbReference>
<organism evidence="8 9">
    <name type="scientific">Cardiobacterium valvarum</name>
    <dbReference type="NCBI Taxonomy" id="194702"/>
    <lineage>
        <taxon>Bacteria</taxon>
        <taxon>Pseudomonadati</taxon>
        <taxon>Pseudomonadota</taxon>
        <taxon>Gammaproteobacteria</taxon>
        <taxon>Cardiobacteriales</taxon>
        <taxon>Cardiobacteriaceae</taxon>
        <taxon>Cardiobacterium</taxon>
    </lineage>
</organism>
<sequence>MTTVITTSPGFGKHGRVPDLIAARGWEFIRCADNDALTPHLERADILVVGLPPVDEAILVRAPRLKAVLKHGVGVDNIDIPACTAHGLPVCNTPAANADAVAELAVGLLYALARHIPQGHVSVTSGGWNRVADRQLGGKTLGIIGLGNIGKRLAKLAQGIGMTVIAHDAYPDTAYATAHGIRLTSLDDVLTHADYISLHIFGGKDNTALINARTLAQMKPGACLINLARGEVIDLDAVYDALQAGHLGGVAIDAYTREPPDTSHPIFRHANAIFTPHSGADTLEALENVGLMVIDSIDAVLRGDTPPHCLNAGELPPRQTPITETP</sequence>
<dbReference type="Pfam" id="PF00389">
    <property type="entry name" value="2-Hacid_dh"/>
    <property type="match status" value="1"/>
</dbReference>
<dbReference type="CDD" id="cd12172">
    <property type="entry name" value="PGDH_like_2"/>
    <property type="match status" value="1"/>
</dbReference>
<evidence type="ECO:0000256" key="4">
    <source>
        <dbReference type="ARBA" id="ARBA00023027"/>
    </source>
</evidence>
<accession>A0A381EFI2</accession>
<dbReference type="InterPro" id="IPR006140">
    <property type="entry name" value="D-isomer_DH_NAD-bd"/>
</dbReference>
<dbReference type="PROSITE" id="PS00671">
    <property type="entry name" value="D_2_HYDROXYACID_DH_3"/>
    <property type="match status" value="1"/>
</dbReference>
<proteinExistence type="inferred from homology"/>
<dbReference type="EC" id="1.1.1.95" evidence="8"/>
<gene>
    <name evidence="8" type="primary">serA_2</name>
    <name evidence="8" type="ORF">NCTC13294_02657</name>
</gene>
<evidence type="ECO:0000313" key="8">
    <source>
        <dbReference type="EMBL" id="SUX25768.1"/>
    </source>
</evidence>
<protein>
    <submittedName>
        <fullName evidence="8">D-3-phosphoglycerate dehydrogenase</fullName>
        <ecNumber evidence="8">1.1.1.95</ecNumber>
    </submittedName>
</protein>
<dbReference type="PANTHER" id="PTHR42789">
    <property type="entry name" value="D-ISOMER SPECIFIC 2-HYDROXYACID DEHYDROGENASE FAMILY PROTEIN (AFU_ORTHOLOGUE AFUA_6G10090)"/>
    <property type="match status" value="1"/>
</dbReference>
<keyword evidence="4" id="KW-0520">NAD</keyword>
<evidence type="ECO:0000313" key="9">
    <source>
        <dbReference type="Proteomes" id="UP000254572"/>
    </source>
</evidence>
<dbReference type="GO" id="GO:0006564">
    <property type="term" value="P:L-serine biosynthetic process"/>
    <property type="evidence" value="ECO:0007669"/>
    <property type="project" value="UniProtKB-ARBA"/>
</dbReference>
<dbReference type="SUPFAM" id="SSF51735">
    <property type="entry name" value="NAD(P)-binding Rossmann-fold domains"/>
    <property type="match status" value="1"/>
</dbReference>
<comment type="similarity">
    <text evidence="1 5">Belongs to the D-isomer specific 2-hydroxyacid dehydrogenase family.</text>
</comment>
<dbReference type="InterPro" id="IPR006139">
    <property type="entry name" value="D-isomer_2_OHA_DH_cat_dom"/>
</dbReference>
<dbReference type="Proteomes" id="UP000254572">
    <property type="component" value="Unassembled WGS sequence"/>
</dbReference>
<keyword evidence="9" id="KW-1185">Reference proteome</keyword>
<reference evidence="8 9" key="1">
    <citation type="submission" date="2018-06" db="EMBL/GenBank/DDBJ databases">
        <authorList>
            <consortium name="Pathogen Informatics"/>
            <person name="Doyle S."/>
        </authorList>
    </citation>
    <scope>NUCLEOTIDE SEQUENCE [LARGE SCALE GENOMIC DNA]</scope>
    <source>
        <strain evidence="8 9">NCTC13294</strain>
    </source>
</reference>
<dbReference type="RefSeq" id="WP_115612695.1">
    <property type="nucleotide sequence ID" value="NZ_JBHLZC010000001.1"/>
</dbReference>
<keyword evidence="3 5" id="KW-0560">Oxidoreductase</keyword>
<dbReference type="OrthoDB" id="9805416at2"/>
<dbReference type="AlphaFoldDB" id="A0A381EFI2"/>
<dbReference type="Gene3D" id="3.40.50.720">
    <property type="entry name" value="NAD(P)-binding Rossmann-like Domain"/>
    <property type="match status" value="2"/>
</dbReference>
<dbReference type="InterPro" id="IPR029752">
    <property type="entry name" value="D-isomer_DH_CS1"/>
</dbReference>
<keyword evidence="2" id="KW-0028">Amino-acid biosynthesis</keyword>